<dbReference type="AlphaFoldDB" id="A0A8H6JLE9"/>
<dbReference type="GO" id="GO:0006122">
    <property type="term" value="P:mitochondrial electron transport, ubiquinol to cytochrome c"/>
    <property type="evidence" value="ECO:0007669"/>
    <property type="project" value="InterPro"/>
</dbReference>
<keyword evidence="1" id="KW-1133">Transmembrane helix</keyword>
<dbReference type="EMBL" id="WIGN01000036">
    <property type="protein sequence ID" value="KAF6815292.1"/>
    <property type="molecule type" value="Genomic_DNA"/>
</dbReference>
<keyword evidence="1" id="KW-0472">Membrane</keyword>
<feature type="transmembrane region" description="Helical" evidence="1">
    <location>
        <begin position="43"/>
        <end position="61"/>
    </location>
</feature>
<evidence type="ECO:0000313" key="3">
    <source>
        <dbReference type="Proteomes" id="UP000652219"/>
    </source>
</evidence>
<keyword evidence="3" id="KW-1185">Reference proteome</keyword>
<sequence>MASPSRVGTTAATFRSKFGPRYTTIPNVGGWTVSQVFKLGTRAAGFGAAAGVAALFFTSGIPRIQKDILQKIPGLTNQFTKEIHPADNPF</sequence>
<proteinExistence type="predicted"/>
<evidence type="ECO:0000313" key="2">
    <source>
        <dbReference type="EMBL" id="KAF6815292.1"/>
    </source>
</evidence>
<evidence type="ECO:0000256" key="1">
    <source>
        <dbReference type="SAM" id="Phobius"/>
    </source>
</evidence>
<organism evidence="2 3">
    <name type="scientific">Colletotrichum sojae</name>
    <dbReference type="NCBI Taxonomy" id="2175907"/>
    <lineage>
        <taxon>Eukaryota</taxon>
        <taxon>Fungi</taxon>
        <taxon>Dikarya</taxon>
        <taxon>Ascomycota</taxon>
        <taxon>Pezizomycotina</taxon>
        <taxon>Sordariomycetes</taxon>
        <taxon>Hypocreomycetidae</taxon>
        <taxon>Glomerellales</taxon>
        <taxon>Glomerellaceae</taxon>
        <taxon>Colletotrichum</taxon>
        <taxon>Colletotrichum orchidearum species complex</taxon>
    </lineage>
</organism>
<protein>
    <submittedName>
        <fullName evidence="2">Uncharacterized protein</fullName>
    </submittedName>
</protein>
<dbReference type="PANTHER" id="PTHR28254">
    <property type="entry name" value="CYTOCHROME B-C1 COMPLEX SUBUNIT 10"/>
    <property type="match status" value="1"/>
</dbReference>
<reference evidence="2 3" key="1">
    <citation type="journal article" date="2020" name="Phytopathology">
        <title>Genome Sequence Resources of Colletotrichum truncatum, C. plurivorum, C. musicola, and C. sojae: Four Species Pathogenic to Soybean (Glycine max).</title>
        <authorList>
            <person name="Rogerio F."/>
            <person name="Boufleur T.R."/>
            <person name="Ciampi-Guillardi M."/>
            <person name="Sukno S.A."/>
            <person name="Thon M.R."/>
            <person name="Massola Junior N.S."/>
            <person name="Baroncelli R."/>
        </authorList>
    </citation>
    <scope>NUCLEOTIDE SEQUENCE [LARGE SCALE GENOMIC DNA]</scope>
    <source>
        <strain evidence="2 3">LFN0009</strain>
    </source>
</reference>
<name>A0A8H6JLE9_9PEZI</name>
<accession>A0A8H6JLE9</accession>
<gene>
    <name evidence="2" type="ORF">CSOJ01_03555</name>
</gene>
<dbReference type="Proteomes" id="UP000652219">
    <property type="component" value="Unassembled WGS sequence"/>
</dbReference>
<comment type="caution">
    <text evidence="2">The sequence shown here is derived from an EMBL/GenBank/DDBJ whole genome shotgun (WGS) entry which is preliminary data.</text>
</comment>
<dbReference type="PANTHER" id="PTHR28254:SF1">
    <property type="entry name" value="CYTOCHROME B-C1 COMPLEX SUBUNIT 10, MITOCHONDRIAL"/>
    <property type="match status" value="1"/>
</dbReference>
<dbReference type="Pfam" id="PF09796">
    <property type="entry name" value="QCR10"/>
    <property type="match status" value="1"/>
</dbReference>
<dbReference type="InterPro" id="IPR019182">
    <property type="entry name" value="Cytochrome_b-c1_su10_fun"/>
</dbReference>
<dbReference type="GO" id="GO:0005739">
    <property type="term" value="C:mitochondrion"/>
    <property type="evidence" value="ECO:0007669"/>
    <property type="project" value="GOC"/>
</dbReference>
<keyword evidence="1" id="KW-0812">Transmembrane</keyword>